<reference evidence="2 3" key="1">
    <citation type="submission" date="2016-12" db="EMBL/GenBank/DDBJ databases">
        <title>The whole genome sequencing and assembly of Bacillus cohnii DSM 6307T strain.</title>
        <authorList>
            <person name="Lee Y.-J."/>
            <person name="Yi H."/>
            <person name="Bahn Y.-S."/>
            <person name="Kim J.F."/>
            <person name="Lee D.-W."/>
        </authorList>
    </citation>
    <scope>NUCLEOTIDE SEQUENCE [LARGE SCALE GENOMIC DNA]</scope>
    <source>
        <strain evidence="2 3">DSM 6307</strain>
    </source>
</reference>
<dbReference type="AlphaFoldDB" id="A0A223KN31"/>
<dbReference type="KEGG" id="bcoh:BC6307_05440"/>
<name>A0A223KN31_9BACI</name>
<feature type="transmembrane region" description="Helical" evidence="1">
    <location>
        <begin position="125"/>
        <end position="145"/>
    </location>
</feature>
<dbReference type="EMBL" id="CP018866">
    <property type="protein sequence ID" value="AST90764.1"/>
    <property type="molecule type" value="Genomic_DNA"/>
</dbReference>
<dbReference type="Proteomes" id="UP000215224">
    <property type="component" value="Chromosome"/>
</dbReference>
<keyword evidence="1" id="KW-0472">Membrane</keyword>
<evidence type="ECO:0000313" key="3">
    <source>
        <dbReference type="Proteomes" id="UP000215224"/>
    </source>
</evidence>
<keyword evidence="1" id="KW-0812">Transmembrane</keyword>
<keyword evidence="3" id="KW-1185">Reference proteome</keyword>
<dbReference type="RefSeq" id="WP_066412002.1">
    <property type="nucleotide sequence ID" value="NZ_CP018866.1"/>
</dbReference>
<evidence type="ECO:0000256" key="1">
    <source>
        <dbReference type="SAM" id="Phobius"/>
    </source>
</evidence>
<evidence type="ECO:0000313" key="2">
    <source>
        <dbReference type="EMBL" id="AST90764.1"/>
    </source>
</evidence>
<accession>A0A223KN31</accession>
<gene>
    <name evidence="2" type="ORF">BC6307_05440</name>
</gene>
<keyword evidence="1" id="KW-1133">Transmembrane helix</keyword>
<feature type="transmembrane region" description="Helical" evidence="1">
    <location>
        <begin position="32"/>
        <end position="51"/>
    </location>
</feature>
<sequence>MKTRMLLLGVAIIPWFSVPLMGKQSFKRFFPMSLFMGILIIGETLLAHKYCWWKIHKRPHKKVVGEIPLIIGPYIVGSLWMLKLGYGNILRFSFLNLSTHLFIVYKVMKWLKKIRYWTLVNMNSFQFLSLFVMEAFILYIGQFLYDKMRGIKS</sequence>
<feature type="transmembrane region" description="Helical" evidence="1">
    <location>
        <begin position="88"/>
        <end position="105"/>
    </location>
</feature>
<protein>
    <submittedName>
        <fullName evidence="2">Uncharacterized protein</fullName>
    </submittedName>
</protein>
<proteinExistence type="predicted"/>
<organism evidence="2 3">
    <name type="scientific">Sutcliffiella cohnii</name>
    <dbReference type="NCBI Taxonomy" id="33932"/>
    <lineage>
        <taxon>Bacteria</taxon>
        <taxon>Bacillati</taxon>
        <taxon>Bacillota</taxon>
        <taxon>Bacilli</taxon>
        <taxon>Bacillales</taxon>
        <taxon>Bacillaceae</taxon>
        <taxon>Sutcliffiella</taxon>
    </lineage>
</organism>
<feature type="transmembrane region" description="Helical" evidence="1">
    <location>
        <begin position="63"/>
        <end position="82"/>
    </location>
</feature>